<dbReference type="Pfam" id="PF02397">
    <property type="entry name" value="Bac_transf"/>
    <property type="match status" value="1"/>
</dbReference>
<dbReference type="STRING" id="856736.SAMN04488058_11510"/>
<dbReference type="RefSeq" id="WP_092265168.1">
    <property type="nucleotide sequence ID" value="NZ_FNZA01000015.1"/>
</dbReference>
<organism evidence="4 5">
    <name type="scientific">Deinococcus reticulitermitis</name>
    <dbReference type="NCBI Taxonomy" id="856736"/>
    <lineage>
        <taxon>Bacteria</taxon>
        <taxon>Thermotogati</taxon>
        <taxon>Deinococcota</taxon>
        <taxon>Deinococci</taxon>
        <taxon>Deinococcales</taxon>
        <taxon>Deinococcaceae</taxon>
        <taxon>Deinococcus</taxon>
    </lineage>
</organism>
<keyword evidence="2" id="KW-1133">Transmembrane helix</keyword>
<proteinExistence type="inferred from homology"/>
<evidence type="ECO:0000313" key="5">
    <source>
        <dbReference type="Proteomes" id="UP000199223"/>
    </source>
</evidence>
<dbReference type="EMBL" id="FNZA01000015">
    <property type="protein sequence ID" value="SEJ70252.1"/>
    <property type="molecule type" value="Genomic_DNA"/>
</dbReference>
<evidence type="ECO:0000256" key="1">
    <source>
        <dbReference type="ARBA" id="ARBA00006464"/>
    </source>
</evidence>
<dbReference type="InterPro" id="IPR003362">
    <property type="entry name" value="Bact_transf"/>
</dbReference>
<sequence length="264" mass="29827">MRDLILLLLGLLAAEFAELTPSLMAALVRWAARSLPESHRELYEEAWLAELDACPGKLWKLRFAFSLLWSRAEVAEALREAEGWPPRPVQIGLQLVHFLELTFVLLTLAALGPLLLILTLVICLDSPGPPMYAYRALGRGMRPIELRTFRTTRTDTPHRLTRVGRFLKVSALDRLPLLVSVIQGDCALLGPNVHVVRRFPELGRTLCQYQRPGIVGVGDLVEAKDADQRLEAWLAAEHEYIQNWSAGRYLSVMYRIVMRVCLPL</sequence>
<gene>
    <name evidence="4" type="ORF">SAMN04488058_11510</name>
</gene>
<dbReference type="AlphaFoldDB" id="A0A1H7B714"/>
<comment type="similarity">
    <text evidence="1">Belongs to the bacterial sugar transferase family.</text>
</comment>
<reference evidence="5" key="1">
    <citation type="submission" date="2016-10" db="EMBL/GenBank/DDBJ databases">
        <authorList>
            <person name="Varghese N."/>
            <person name="Submissions S."/>
        </authorList>
    </citation>
    <scope>NUCLEOTIDE SEQUENCE [LARGE SCALE GENOMIC DNA]</scope>
    <source>
        <strain evidence="5">CGMCC 1.10218</strain>
    </source>
</reference>
<keyword evidence="5" id="KW-1185">Reference proteome</keyword>
<accession>A0A1H7B714</accession>
<feature type="domain" description="Bacterial sugar transferase" evidence="3">
    <location>
        <begin position="98"/>
        <end position="260"/>
    </location>
</feature>
<dbReference type="PANTHER" id="PTHR30576:SF0">
    <property type="entry name" value="UNDECAPRENYL-PHOSPHATE N-ACETYLGALACTOSAMINYL 1-PHOSPHATE TRANSFERASE-RELATED"/>
    <property type="match status" value="1"/>
</dbReference>
<dbReference type="OrthoDB" id="3400600at2"/>
<keyword evidence="2" id="KW-0812">Transmembrane</keyword>
<evidence type="ECO:0000313" key="4">
    <source>
        <dbReference type="EMBL" id="SEJ70252.1"/>
    </source>
</evidence>
<dbReference type="PANTHER" id="PTHR30576">
    <property type="entry name" value="COLANIC BIOSYNTHESIS UDP-GLUCOSE LIPID CARRIER TRANSFERASE"/>
    <property type="match status" value="1"/>
</dbReference>
<name>A0A1H7B714_9DEIO</name>
<keyword evidence="4" id="KW-0808">Transferase</keyword>
<evidence type="ECO:0000259" key="3">
    <source>
        <dbReference type="Pfam" id="PF02397"/>
    </source>
</evidence>
<feature type="transmembrane region" description="Helical" evidence="2">
    <location>
        <begin position="103"/>
        <end position="124"/>
    </location>
</feature>
<keyword evidence="2" id="KW-0472">Membrane</keyword>
<dbReference type="Proteomes" id="UP000199223">
    <property type="component" value="Unassembled WGS sequence"/>
</dbReference>
<protein>
    <submittedName>
        <fullName evidence="4">Sugar transferase involved in LPS biosynthesis (Colanic, teichoic acid)</fullName>
    </submittedName>
</protein>
<dbReference type="GO" id="GO:0016780">
    <property type="term" value="F:phosphotransferase activity, for other substituted phosphate groups"/>
    <property type="evidence" value="ECO:0007669"/>
    <property type="project" value="TreeGrafter"/>
</dbReference>
<evidence type="ECO:0000256" key="2">
    <source>
        <dbReference type="SAM" id="Phobius"/>
    </source>
</evidence>